<reference evidence="2" key="1">
    <citation type="submission" date="2021-08" db="EMBL/GenBank/DDBJ databases">
        <title>Genome of a novel bacterium of the phylum Verrucomicrobia, Oleiharenicola sp. KSB-15.</title>
        <authorList>
            <person name="Chung J.-H."/>
            <person name="Ahn J.-H."/>
            <person name="Yoon Y."/>
            <person name="Kim D.-Y."/>
            <person name="An S.-H."/>
            <person name="Park I."/>
            <person name="Yeon J."/>
        </authorList>
    </citation>
    <scope>NUCLEOTIDE SEQUENCE</scope>
    <source>
        <strain evidence="2">KSB-15</strain>
    </source>
</reference>
<dbReference type="Pfam" id="PF09617">
    <property type="entry name" value="Cas_GSU0053"/>
    <property type="match status" value="1"/>
</dbReference>
<proteinExistence type="predicted"/>
<sequence length="334" mass="36052">MSIPFDALTNAHRVLFNIPLRPVQGERFQPTGFPSLGAATYQTRNGRSLLVESAQSMANRLETVIWDAATQAPVAAAAGLSYIRVERKGGFLTSSILESHRINSPYLLESKKDKAFFNELKAALGGLEEGPINRRLLAQTLFKYDASALIHGVFLAKKELAGGRLRIARALSAFIEADGIEVAASGGVKNDHVNPQGDTSKGFGNVPFSRDEYTAQNITLYVNLDLDQIRGYGLDENATRLLIVLALYKVRALLSGALRLRTACDLEASIEEISAVRPAGFTLPSLDALETELKAAIAASQAALKQTTVAYEDELTKGKGEGDDTEPQADDSNE</sequence>
<dbReference type="InterPro" id="IPR013403">
    <property type="entry name" value="CRISPR-assoc_prot_Csb1/Cas7u"/>
</dbReference>
<dbReference type="RefSeq" id="WP_220161898.1">
    <property type="nucleotide sequence ID" value="NZ_CP080507.1"/>
</dbReference>
<feature type="compositionally biased region" description="Acidic residues" evidence="1">
    <location>
        <begin position="323"/>
        <end position="334"/>
    </location>
</feature>
<keyword evidence="3" id="KW-1185">Reference proteome</keyword>
<gene>
    <name evidence="2" type="primary">cas7u</name>
    <name evidence="2" type="ORF">K0B96_16045</name>
</gene>
<feature type="region of interest" description="Disordered" evidence="1">
    <location>
        <begin position="314"/>
        <end position="334"/>
    </location>
</feature>
<protein>
    <submittedName>
        <fullName evidence="2">Type I-U CRISPR-associated protein Cas7</fullName>
    </submittedName>
</protein>
<dbReference type="AlphaFoldDB" id="A0A8F9TT79"/>
<evidence type="ECO:0000256" key="1">
    <source>
        <dbReference type="SAM" id="MobiDB-lite"/>
    </source>
</evidence>
<accession>A0A8F9TT79</accession>
<dbReference type="KEGG" id="ole:K0B96_16045"/>
<evidence type="ECO:0000313" key="2">
    <source>
        <dbReference type="EMBL" id="QYM78794.1"/>
    </source>
</evidence>
<organism evidence="2 3">
    <name type="scientific">Horticoccus luteus</name>
    <dbReference type="NCBI Taxonomy" id="2862869"/>
    <lineage>
        <taxon>Bacteria</taxon>
        <taxon>Pseudomonadati</taxon>
        <taxon>Verrucomicrobiota</taxon>
        <taxon>Opitutia</taxon>
        <taxon>Opitutales</taxon>
        <taxon>Opitutaceae</taxon>
        <taxon>Horticoccus</taxon>
    </lineage>
</organism>
<evidence type="ECO:0000313" key="3">
    <source>
        <dbReference type="Proteomes" id="UP000825051"/>
    </source>
</evidence>
<dbReference type="Proteomes" id="UP000825051">
    <property type="component" value="Chromosome"/>
</dbReference>
<name>A0A8F9TT79_9BACT</name>
<dbReference type="NCBIfam" id="TIGR02570">
    <property type="entry name" value="cas7_GSU0053"/>
    <property type="match status" value="1"/>
</dbReference>
<dbReference type="EMBL" id="CP080507">
    <property type="protein sequence ID" value="QYM78794.1"/>
    <property type="molecule type" value="Genomic_DNA"/>
</dbReference>